<dbReference type="Gene3D" id="1.10.10.10">
    <property type="entry name" value="Winged helix-like DNA-binding domain superfamily/Winged helix DNA-binding domain"/>
    <property type="match status" value="1"/>
</dbReference>
<accession>A0A426JDF9</accession>
<organism evidence="1 2">
    <name type="scientific">Pectobacterium aquaticum</name>
    <dbReference type="NCBI Taxonomy" id="2204145"/>
    <lineage>
        <taxon>Bacteria</taxon>
        <taxon>Pseudomonadati</taxon>
        <taxon>Pseudomonadota</taxon>
        <taxon>Gammaproteobacteria</taxon>
        <taxon>Enterobacterales</taxon>
        <taxon>Pectobacteriaceae</taxon>
        <taxon>Pectobacterium</taxon>
    </lineage>
</organism>
<dbReference type="RefSeq" id="WP_116237684.1">
    <property type="nucleotide sequence ID" value="NZ_QHJW02000009.1"/>
</dbReference>
<dbReference type="Proteomes" id="UP000256817">
    <property type="component" value="Unassembled WGS sequence"/>
</dbReference>
<dbReference type="EMBL" id="QHJW02000009">
    <property type="protein sequence ID" value="RRO11070.1"/>
    <property type="molecule type" value="Genomic_DNA"/>
</dbReference>
<keyword evidence="2" id="KW-1185">Reference proteome</keyword>
<proteinExistence type="predicted"/>
<evidence type="ECO:0000313" key="2">
    <source>
        <dbReference type="Proteomes" id="UP000256817"/>
    </source>
</evidence>
<evidence type="ECO:0000313" key="1">
    <source>
        <dbReference type="EMBL" id="RRO11070.1"/>
    </source>
</evidence>
<sequence length="222" mass="26181">MPRITDIRYIQPKDRYWVYIDGTYCTSIRARTFKGMTLFVGQEISCDEVKEMESFHFKNQYQDKWEQEKIRIQKVSQLITSINRNVKIEVTGFGANSNEIIKSHPEEQGKPDIEVSVSNSSDVIMLVEVTGTQHMRGNDYWIRPDKLSYCQNHPEHNVWIILHYAEPTEKYVFVKPDAIKKYKYNVISINGTDEYYVQFNDSDEEVHSLQQFIDHLNSLVKQ</sequence>
<protein>
    <submittedName>
        <fullName evidence="1">Uncharacterized protein</fullName>
    </submittedName>
</protein>
<name>A0A426JDF9_9GAMM</name>
<reference evidence="1" key="1">
    <citation type="submission" date="2018-11" db="EMBL/GenBank/DDBJ databases">
        <title>Draft genome sequences of proposed Pectobacterium aquaticum sp. nov. isolated in France from fresh water.</title>
        <authorList>
            <person name="Pedron J."/>
            <person name="Barny M.A."/>
        </authorList>
    </citation>
    <scope>NUCLEOTIDE SEQUENCE [LARGE SCALE GENOMIC DNA]</scope>
    <source>
        <strain evidence="1">A35-S23-M15</strain>
    </source>
</reference>
<dbReference type="InterPro" id="IPR036388">
    <property type="entry name" value="WH-like_DNA-bd_sf"/>
</dbReference>
<gene>
    <name evidence="1" type="ORF">DMB85_004895</name>
</gene>
<comment type="caution">
    <text evidence="1">The sequence shown here is derived from an EMBL/GenBank/DDBJ whole genome shotgun (WGS) entry which is preliminary data.</text>
</comment>